<dbReference type="Pfam" id="PF03795">
    <property type="entry name" value="YCII"/>
    <property type="match status" value="1"/>
</dbReference>
<organism evidence="4 5">
    <name type="scientific">Cellulomonas oligotrophica</name>
    <dbReference type="NCBI Taxonomy" id="931536"/>
    <lineage>
        <taxon>Bacteria</taxon>
        <taxon>Bacillati</taxon>
        <taxon>Actinomycetota</taxon>
        <taxon>Actinomycetes</taxon>
        <taxon>Micrococcales</taxon>
        <taxon>Cellulomonadaceae</taxon>
        <taxon>Cellulomonas</taxon>
    </lineage>
</organism>
<accession>A0A7Y9FFB3</accession>
<dbReference type="PANTHER" id="PTHR35174:SF3">
    <property type="entry name" value="BLL7171 PROTEIN"/>
    <property type="match status" value="1"/>
</dbReference>
<dbReference type="AlphaFoldDB" id="A0A7Y9FFB3"/>
<proteinExistence type="inferred from homology"/>
<dbReference type="Gene3D" id="3.30.70.1060">
    <property type="entry name" value="Dimeric alpha+beta barrel"/>
    <property type="match status" value="1"/>
</dbReference>
<reference evidence="3 6" key="2">
    <citation type="submission" date="2021-01" db="EMBL/GenBank/DDBJ databases">
        <title>Whole genome shotgun sequence of Cellulomonas oligotrophica NBRC 109435.</title>
        <authorList>
            <person name="Komaki H."/>
            <person name="Tamura T."/>
        </authorList>
    </citation>
    <scope>NUCLEOTIDE SEQUENCE [LARGE SCALE GENOMIC DNA]</scope>
    <source>
        <strain evidence="3 6">NBRC 109435</strain>
    </source>
</reference>
<name>A0A7Y9FFB3_9CELL</name>
<evidence type="ECO:0000313" key="4">
    <source>
        <dbReference type="EMBL" id="NYD86304.1"/>
    </source>
</evidence>
<dbReference type="InterPro" id="IPR005545">
    <property type="entry name" value="YCII"/>
</dbReference>
<dbReference type="RefSeq" id="WP_140457958.1">
    <property type="nucleotide sequence ID" value="NZ_BAABFI010000001.1"/>
</dbReference>
<dbReference type="EMBL" id="BONN01000004">
    <property type="protein sequence ID" value="GIG32805.1"/>
    <property type="molecule type" value="Genomic_DNA"/>
</dbReference>
<evidence type="ECO:0000259" key="2">
    <source>
        <dbReference type="Pfam" id="PF03795"/>
    </source>
</evidence>
<comment type="similarity">
    <text evidence="1">Belongs to the YciI family.</text>
</comment>
<evidence type="ECO:0000313" key="3">
    <source>
        <dbReference type="EMBL" id="GIG32805.1"/>
    </source>
</evidence>
<dbReference type="Proteomes" id="UP000577956">
    <property type="component" value="Unassembled WGS sequence"/>
</dbReference>
<dbReference type="EMBL" id="JACCBK010000001">
    <property type="protein sequence ID" value="NYD86304.1"/>
    <property type="molecule type" value="Genomic_DNA"/>
</dbReference>
<dbReference type="PANTHER" id="PTHR35174">
    <property type="entry name" value="BLL7171 PROTEIN-RELATED"/>
    <property type="match status" value="1"/>
</dbReference>
<evidence type="ECO:0000256" key="1">
    <source>
        <dbReference type="ARBA" id="ARBA00007689"/>
    </source>
</evidence>
<feature type="domain" description="YCII-related" evidence="2">
    <location>
        <begin position="23"/>
        <end position="103"/>
    </location>
</feature>
<comment type="caution">
    <text evidence="4">The sequence shown here is derived from an EMBL/GenBank/DDBJ whole genome shotgun (WGS) entry which is preliminary data.</text>
</comment>
<gene>
    <name evidence="4" type="ORF">BKA21_001853</name>
    <name evidence="3" type="ORF">Col01nite_19640</name>
</gene>
<keyword evidence="6" id="KW-1185">Reference proteome</keyword>
<dbReference type="SUPFAM" id="SSF54909">
    <property type="entry name" value="Dimeric alpha+beta barrel"/>
    <property type="match status" value="1"/>
</dbReference>
<reference evidence="4 5" key="1">
    <citation type="submission" date="2020-07" db="EMBL/GenBank/DDBJ databases">
        <title>Sequencing the genomes of 1000 actinobacteria strains.</title>
        <authorList>
            <person name="Klenk H.-P."/>
        </authorList>
    </citation>
    <scope>NUCLEOTIDE SEQUENCE [LARGE SCALE GENOMIC DNA]</scope>
    <source>
        <strain evidence="4 5">DSM 24482</strain>
    </source>
</reference>
<dbReference type="Proteomes" id="UP000618382">
    <property type="component" value="Unassembled WGS sequence"/>
</dbReference>
<protein>
    <recommendedName>
        <fullName evidence="2">YCII-related domain-containing protein</fullName>
    </recommendedName>
</protein>
<dbReference type="InterPro" id="IPR011008">
    <property type="entry name" value="Dimeric_a/b-barrel"/>
</dbReference>
<sequence length="121" mass="12708">MSDATTYLVLLWGREEEWADADEATVAAAMAEHDRFTRALAEGGHEIVGGDALAPAATARVVRRGDDPDDLTVTDGPYAEAVEQLGGYYAVRTADLAGLTALVGIVVGTGTVEIRPVETYA</sequence>
<evidence type="ECO:0000313" key="6">
    <source>
        <dbReference type="Proteomes" id="UP000618382"/>
    </source>
</evidence>
<evidence type="ECO:0000313" key="5">
    <source>
        <dbReference type="Proteomes" id="UP000577956"/>
    </source>
</evidence>